<dbReference type="Gramene" id="OIW21070">
    <property type="protein sequence ID" value="OIW21070"/>
    <property type="gene ID" value="TanjilG_28516"/>
</dbReference>
<evidence type="ECO:0000256" key="1">
    <source>
        <dbReference type="SAM" id="MobiDB-lite"/>
    </source>
</evidence>
<organism evidence="2 3">
    <name type="scientific">Lupinus angustifolius</name>
    <name type="common">Narrow-leaved blue lupine</name>
    <dbReference type="NCBI Taxonomy" id="3871"/>
    <lineage>
        <taxon>Eukaryota</taxon>
        <taxon>Viridiplantae</taxon>
        <taxon>Streptophyta</taxon>
        <taxon>Embryophyta</taxon>
        <taxon>Tracheophyta</taxon>
        <taxon>Spermatophyta</taxon>
        <taxon>Magnoliopsida</taxon>
        <taxon>eudicotyledons</taxon>
        <taxon>Gunneridae</taxon>
        <taxon>Pentapetalae</taxon>
        <taxon>rosids</taxon>
        <taxon>fabids</taxon>
        <taxon>Fabales</taxon>
        <taxon>Fabaceae</taxon>
        <taxon>Papilionoideae</taxon>
        <taxon>50 kb inversion clade</taxon>
        <taxon>genistoids sensu lato</taxon>
        <taxon>core genistoids</taxon>
        <taxon>Genisteae</taxon>
        <taxon>Lupinus</taxon>
    </lineage>
</organism>
<comment type="caution">
    <text evidence="2">The sequence shown here is derived from an EMBL/GenBank/DDBJ whole genome shotgun (WGS) entry which is preliminary data.</text>
</comment>
<keyword evidence="3" id="KW-1185">Reference proteome</keyword>
<evidence type="ECO:0000313" key="2">
    <source>
        <dbReference type="EMBL" id="OIW21070.1"/>
    </source>
</evidence>
<accession>A0A394DCL1</accession>
<protein>
    <submittedName>
        <fullName evidence="2">Uncharacterized protein</fullName>
    </submittedName>
</protein>
<dbReference type="EMBL" id="MLAU01018622">
    <property type="protein sequence ID" value="OIW21070.1"/>
    <property type="molecule type" value="Genomic_DNA"/>
</dbReference>
<evidence type="ECO:0000313" key="3">
    <source>
        <dbReference type="Proteomes" id="UP000188354"/>
    </source>
</evidence>
<feature type="region of interest" description="Disordered" evidence="1">
    <location>
        <begin position="20"/>
        <end position="74"/>
    </location>
</feature>
<gene>
    <name evidence="2" type="ORF">TanjilG_28516</name>
</gene>
<sequence length="144" mass="16127">MRATQSSNISWLVEISSKHEKQRLLARVTRRGTYGTSKKRPRGASSASSSSQRSNTATTSHQDVNLMPPPPALEHPKALQKEKVALAKEKVAHVVEIEELSDLIGDDAQVTWDSTLKYVSLAHPEEDLSWMKISTYIKQEVFLE</sequence>
<proteinExistence type="predicted"/>
<name>A0A394DCL1_LUPAN</name>
<dbReference type="Proteomes" id="UP000188354">
    <property type="component" value="Unassembled WGS sequence"/>
</dbReference>
<dbReference type="AlphaFoldDB" id="A0A394DCL1"/>
<feature type="compositionally biased region" description="Low complexity" evidence="1">
    <location>
        <begin position="44"/>
        <end position="60"/>
    </location>
</feature>
<reference evidence="2 3" key="1">
    <citation type="journal article" date="2017" name="Plant Biotechnol. J.">
        <title>A comprehensive draft genome sequence for lupin (Lupinus angustifolius), an emerging health food: insights into plant-microbe interactions and legume evolution.</title>
        <authorList>
            <person name="Hane J.K."/>
            <person name="Ming Y."/>
            <person name="Kamphuis L.G."/>
            <person name="Nelson M.N."/>
            <person name="Garg G."/>
            <person name="Atkins C.A."/>
            <person name="Bayer P.E."/>
            <person name="Bravo A."/>
            <person name="Bringans S."/>
            <person name="Cannon S."/>
            <person name="Edwards D."/>
            <person name="Foley R."/>
            <person name="Gao L.L."/>
            <person name="Harrison M.J."/>
            <person name="Huang W."/>
            <person name="Hurgobin B."/>
            <person name="Li S."/>
            <person name="Liu C.W."/>
            <person name="McGrath A."/>
            <person name="Morahan G."/>
            <person name="Murray J."/>
            <person name="Weller J."/>
            <person name="Jian J."/>
            <person name="Singh K.B."/>
        </authorList>
    </citation>
    <scope>NUCLEOTIDE SEQUENCE [LARGE SCALE GENOMIC DNA]</scope>
    <source>
        <strain evidence="3">cv. Tanjil</strain>
        <tissue evidence="2">Whole plant</tissue>
    </source>
</reference>